<evidence type="ECO:0000256" key="6">
    <source>
        <dbReference type="ARBA" id="ARBA00022771"/>
    </source>
</evidence>
<dbReference type="FunFam" id="2.60.120.340:FF:000004">
    <property type="entry name" value="Histone deacetylase HDT1"/>
    <property type="match status" value="1"/>
</dbReference>
<feature type="compositionally biased region" description="Basic and acidic residues" evidence="13">
    <location>
        <begin position="263"/>
        <end position="277"/>
    </location>
</feature>
<dbReference type="HOGENOM" id="CLU_061903_0_0_1"/>
<keyword evidence="10" id="KW-0805">Transcription regulation</keyword>
<sequence length="286" mass="30809">MEVGGQEVKPGATVSCKVGDGLVIHLSQAALGESKKASENAILSVNIDDKKLVLGTLSVEKHPQISCDLVFDKDFELPHNSKTRSVFFRGYKSPVPLFESNSGEDSSDEELKTDQIPLQNNEIKISAAKVPAKDDDDDVFIILAMMMMIYSSDDDDDDFTTSDSDNEMSEEDDSSDEDEMSEEDDSSDEDEMSGGADPSDDSSDESGSEHTSAPKKTDVVVGKKRAIKAEAPYGKKAKSEQSSQKTGDKASTSHPAKQSIKTPADKSRKTPTADKKSPKSGSHGCK</sequence>
<dbReference type="ExpressionAtlas" id="Q94F81">
    <property type="expression patterns" value="baseline and differential"/>
</dbReference>
<keyword evidence="11" id="KW-0804">Transcription</keyword>
<reference evidence="18" key="4">
    <citation type="submission" date="2015-12" db="EMBL/GenBank/DDBJ databases">
        <title>Update maize B73 reference genome by single molecule sequencing technologies.</title>
        <authorList>
            <consortium name="Maize Genome Sequencing Project"/>
            <person name="Ware D."/>
        </authorList>
    </citation>
    <scope>NUCLEOTIDE SEQUENCE [LARGE SCALE GENOMIC DNA]</scope>
    <source>
        <strain evidence="18">cv. B73</strain>
    </source>
</reference>
<reference evidence="15" key="2">
    <citation type="submission" date="2001-06" db="EMBL/GenBank/DDBJ databases">
        <title>Sequences from the Plant Chromatin Consortium (NSF Plant Genome project 9975930).</title>
        <authorList>
            <person name="Chandler V.L."/>
            <person name="Kaeppler S.M."/>
            <person name="Kaeppler H.F."/>
            <person name="Cone K.C."/>
        </authorList>
    </citation>
    <scope>NUCLEOTIDE SEQUENCE</scope>
</reference>
<evidence type="ECO:0000256" key="11">
    <source>
        <dbReference type="ARBA" id="ARBA00023163"/>
    </source>
</evidence>
<dbReference type="GO" id="GO:0006325">
    <property type="term" value="P:chromatin organization"/>
    <property type="evidence" value="ECO:0007669"/>
    <property type="project" value="UniProtKB-KW"/>
</dbReference>
<dbReference type="Gramene" id="Zm00001eb143960_T001">
    <property type="protein sequence ID" value="Zm00001eb143960_P001"/>
    <property type="gene ID" value="Zm00001eb143960"/>
</dbReference>
<evidence type="ECO:0000313" key="18">
    <source>
        <dbReference type="Proteomes" id="UP000007305"/>
    </source>
</evidence>
<keyword evidence="6" id="KW-0863">Zinc-finger</keyword>
<keyword evidence="5" id="KW-0479">Metal-binding</keyword>
<feature type="compositionally biased region" description="Polar residues" evidence="13">
    <location>
        <begin position="240"/>
        <end position="261"/>
    </location>
</feature>
<evidence type="ECO:0000313" key="16">
    <source>
        <dbReference type="EMBL" id="ACG42093.1"/>
    </source>
</evidence>
<keyword evidence="3" id="KW-0678">Repressor</keyword>
<feature type="region of interest" description="Disordered" evidence="13">
    <location>
        <begin position="98"/>
        <end position="117"/>
    </location>
</feature>
<keyword evidence="18" id="KW-1185">Reference proteome</keyword>
<keyword evidence="7" id="KW-0378">Hydrolase</keyword>
<accession>Q94F81</accession>
<dbReference type="GO" id="GO:0008270">
    <property type="term" value="F:zinc ion binding"/>
    <property type="evidence" value="ECO:0007669"/>
    <property type="project" value="UniProtKB-KW"/>
</dbReference>
<dbReference type="GO" id="GO:0016787">
    <property type="term" value="F:hydrolase activity"/>
    <property type="evidence" value="ECO:0007669"/>
    <property type="project" value="UniProtKB-KW"/>
</dbReference>
<dbReference type="EMBL" id="AF384033">
    <property type="protein sequence ID" value="AAK67143.1"/>
    <property type="molecule type" value="mRNA"/>
</dbReference>
<reference evidence="17" key="6">
    <citation type="submission" date="2021-05" db="UniProtKB">
        <authorList>
            <consortium name="EnsemblPlants"/>
        </authorList>
    </citation>
    <scope>IDENTIFICATION</scope>
    <source>
        <strain evidence="17">cv. B73</strain>
    </source>
</reference>
<evidence type="ECO:0000256" key="7">
    <source>
        <dbReference type="ARBA" id="ARBA00022801"/>
    </source>
</evidence>
<comment type="similarity">
    <text evidence="2">Belongs to the histone deacetylase HD2 family.</text>
</comment>
<evidence type="ECO:0000256" key="12">
    <source>
        <dbReference type="ARBA" id="ARBA00023242"/>
    </source>
</evidence>
<feature type="region of interest" description="Disordered" evidence="13">
    <location>
        <begin position="152"/>
        <end position="286"/>
    </location>
</feature>
<reference evidence="15" key="1">
    <citation type="submission" date="2001-05" db="EMBL/GenBank/DDBJ databases">
        <authorList>
            <person name="Bergstrom D."/>
            <person name="Springer N.M."/>
            <person name="Schmitt L.T."/>
            <person name="Guthrie E."/>
            <person name="Sidorenko L."/>
            <person name="Selinger D."/>
            <person name="Kaeppler S.M."/>
            <person name="Cone K.C."/>
        </authorList>
    </citation>
    <scope>NUCLEOTIDE SEQUENCE</scope>
</reference>
<evidence type="ECO:0000256" key="8">
    <source>
        <dbReference type="ARBA" id="ARBA00022833"/>
    </source>
</evidence>
<keyword evidence="12" id="KW-0539">Nucleus</keyword>
<organism evidence="15">
    <name type="scientific">Zea mays</name>
    <name type="common">Maize</name>
    <dbReference type="NCBI Taxonomy" id="4577"/>
    <lineage>
        <taxon>Eukaryota</taxon>
        <taxon>Viridiplantae</taxon>
        <taxon>Streptophyta</taxon>
        <taxon>Embryophyta</taxon>
        <taxon>Tracheophyta</taxon>
        <taxon>Spermatophyta</taxon>
        <taxon>Magnoliopsida</taxon>
        <taxon>Liliopsida</taxon>
        <taxon>Poales</taxon>
        <taxon>Poaceae</taxon>
        <taxon>PACMAD clade</taxon>
        <taxon>Panicoideae</taxon>
        <taxon>Andropogonodae</taxon>
        <taxon>Andropogoneae</taxon>
        <taxon>Tripsacinae</taxon>
        <taxon>Zea</taxon>
    </lineage>
</organism>
<proteinExistence type="evidence at transcript level"/>
<evidence type="ECO:0000256" key="3">
    <source>
        <dbReference type="ARBA" id="ARBA00022491"/>
    </source>
</evidence>
<name>Q94F81_MAIZE</name>
<evidence type="ECO:0000256" key="1">
    <source>
        <dbReference type="ARBA" id="ARBA00004604"/>
    </source>
</evidence>
<evidence type="ECO:0000256" key="13">
    <source>
        <dbReference type="SAM" id="MobiDB-lite"/>
    </source>
</evidence>
<protein>
    <submittedName>
        <fullName evidence="15">HD2 type histone deacetylase HDA106</fullName>
    </submittedName>
    <submittedName>
        <fullName evidence="16">Histone deacetylase 2b</fullName>
    </submittedName>
</protein>
<dbReference type="InterPro" id="IPR041232">
    <property type="entry name" value="NPL"/>
</dbReference>
<feature type="compositionally biased region" description="Acidic residues" evidence="13">
    <location>
        <begin position="152"/>
        <end position="206"/>
    </location>
</feature>
<gene>
    <name evidence="15" type="primary">hda106</name>
    <name evidence="17" type="synonym">LOC541932</name>
</gene>
<evidence type="ECO:0000313" key="17">
    <source>
        <dbReference type="EnsemblPlants" id="Zm00001eb143960_P001"/>
    </source>
</evidence>
<dbReference type="RefSeq" id="NP_001105065.1">
    <property type="nucleotide sequence ID" value="NM_001111595.1"/>
</dbReference>
<keyword evidence="8" id="KW-0862">Zinc</keyword>
<dbReference type="EnsemblPlants" id="Zm00001eb143960_T001">
    <property type="protein sequence ID" value="Zm00001eb143960_P001"/>
    <property type="gene ID" value="Zm00001eb143960"/>
</dbReference>
<dbReference type="ChEMBL" id="CHEMBL4919"/>
<evidence type="ECO:0000259" key="14">
    <source>
        <dbReference type="Pfam" id="PF17800"/>
    </source>
</evidence>
<dbReference type="AlphaFoldDB" id="Q94F81"/>
<dbReference type="GeneID" id="541932"/>
<dbReference type="Proteomes" id="UP000007305">
    <property type="component" value="Chromosome 3"/>
</dbReference>
<keyword evidence="4" id="KW-0597">Phosphoprotein</keyword>
<evidence type="ECO:0000256" key="4">
    <source>
        <dbReference type="ARBA" id="ARBA00022553"/>
    </source>
</evidence>
<reference evidence="16" key="3">
    <citation type="journal article" date="2009" name="Plant Mol. Biol.">
        <title>Insights into corn genes derived from large-scale cDNA sequencing.</title>
        <authorList>
            <person name="Alexandrov N.N."/>
            <person name="Brover V.V."/>
            <person name="Freidin S."/>
            <person name="Troukhan M.E."/>
            <person name="Tatarinova T.V."/>
            <person name="Zhang H."/>
            <person name="Swaller T.J."/>
            <person name="Lu Y.P."/>
            <person name="Bouck J."/>
            <person name="Flavell R.B."/>
            <person name="Feldmann K.A."/>
        </authorList>
    </citation>
    <scope>NUCLEOTIDE SEQUENCE</scope>
</reference>
<dbReference type="EMBL" id="EU969975">
    <property type="protein sequence ID" value="ACG42093.1"/>
    <property type="molecule type" value="mRNA"/>
</dbReference>
<dbReference type="KEGG" id="zma:541932"/>
<evidence type="ECO:0000256" key="9">
    <source>
        <dbReference type="ARBA" id="ARBA00022853"/>
    </source>
</evidence>
<comment type="subcellular location">
    <subcellularLocation>
        <location evidence="1">Nucleus</location>
        <location evidence="1">Nucleolus</location>
    </subcellularLocation>
</comment>
<evidence type="ECO:0000256" key="2">
    <source>
        <dbReference type="ARBA" id="ARBA00006673"/>
    </source>
</evidence>
<evidence type="ECO:0000256" key="5">
    <source>
        <dbReference type="ARBA" id="ARBA00022723"/>
    </source>
</evidence>
<keyword evidence="9" id="KW-0156">Chromatin regulator</keyword>
<evidence type="ECO:0000256" key="10">
    <source>
        <dbReference type="ARBA" id="ARBA00023015"/>
    </source>
</evidence>
<dbReference type="Pfam" id="PF17800">
    <property type="entry name" value="NPL"/>
    <property type="match status" value="1"/>
</dbReference>
<dbReference type="Gene3D" id="2.60.120.340">
    <property type="entry name" value="Nucleoplasmin core domain"/>
    <property type="match status" value="1"/>
</dbReference>
<evidence type="ECO:0000313" key="15">
    <source>
        <dbReference type="EMBL" id="AAK67143.1"/>
    </source>
</evidence>
<feature type="domain" description="Nucleoplasmin-like" evidence="14">
    <location>
        <begin position="5"/>
        <end position="91"/>
    </location>
</feature>
<reference evidence="17" key="5">
    <citation type="submission" date="2019-07" db="EMBL/GenBank/DDBJ databases">
        <authorList>
            <person name="Seetharam A."/>
            <person name="Woodhouse M."/>
            <person name="Cannon E."/>
        </authorList>
    </citation>
    <scope>NUCLEOTIDE SEQUENCE [LARGE SCALE GENOMIC DNA]</scope>
    <source>
        <strain evidence="17">cv. B73</strain>
    </source>
</reference>
<dbReference type="OrthoDB" id="2019803at2759"/>
<dbReference type="GO" id="GO:0005730">
    <property type="term" value="C:nucleolus"/>
    <property type="evidence" value="ECO:0007669"/>
    <property type="project" value="UniProtKB-SubCell"/>
</dbReference>